<evidence type="ECO:0000313" key="2">
    <source>
        <dbReference type="EMBL" id="SLN53085.1"/>
    </source>
</evidence>
<keyword evidence="1" id="KW-0175">Coiled coil</keyword>
<dbReference type="InterPro" id="IPR050445">
    <property type="entry name" value="Bact_polysacc_biosynth/exp"/>
</dbReference>
<accession>A0A1Y5T5N5</accession>
<feature type="coiled-coil region" evidence="1">
    <location>
        <begin position="262"/>
        <end position="313"/>
    </location>
</feature>
<proteinExistence type="predicted"/>
<gene>
    <name evidence="2" type="ORF">TRL7639_02776</name>
</gene>
<evidence type="ECO:0008006" key="4">
    <source>
        <dbReference type="Google" id="ProtNLM"/>
    </source>
</evidence>
<dbReference type="PANTHER" id="PTHR32309:SF31">
    <property type="entry name" value="CAPSULAR EXOPOLYSACCHARIDE FAMILY"/>
    <property type="match status" value="1"/>
</dbReference>
<dbReference type="Proteomes" id="UP000193077">
    <property type="component" value="Unassembled WGS sequence"/>
</dbReference>
<dbReference type="RefSeq" id="WP_085796459.1">
    <property type="nucleotide sequence ID" value="NZ_FWFO01000002.1"/>
</dbReference>
<keyword evidence="3" id="KW-1185">Reference proteome</keyword>
<dbReference type="PANTHER" id="PTHR32309">
    <property type="entry name" value="TYROSINE-PROTEIN KINASE"/>
    <property type="match status" value="1"/>
</dbReference>
<evidence type="ECO:0000256" key="1">
    <source>
        <dbReference type="SAM" id="Coils"/>
    </source>
</evidence>
<sequence>MGPIFSLDDLMDMFRRRARMIVAVIVLGCVASVLLALSQTHEYESAEVIQIAQPVIADDLARTTVEGSSARRLQLIQQRLMTRGIVLEIIDKFGLYQDLPDLKDSARIDRLRRSVRIEGIAAAREGYADDGTISVLTITARMETPELAQSVAHEFGQRTIELSNQNRIEQASKTLAFFDAQEQAISEEIAALENEITEYRNTHDLSLPGSLEFRREEVSTINEGLLDIARDRIEVERAMELADKSQRPATAERLRADYLEQLATLDAQQQLLMNRKQELEALIETSPEVQREIGAYERQLEQLRDELSNIATRRTDAELGFRLEDQRQAERLTVIEEAALPDYPVTESRTKKAILGGAASVFLAFALAYLLEMRNPVLRSAAQMERELGLAPVVTVPFLDTREPRRSIWSRIGSMFSGKKAGGGTA</sequence>
<dbReference type="AlphaFoldDB" id="A0A1Y5T5N5"/>
<evidence type="ECO:0000313" key="3">
    <source>
        <dbReference type="Proteomes" id="UP000193077"/>
    </source>
</evidence>
<reference evidence="2 3" key="1">
    <citation type="submission" date="2017-03" db="EMBL/GenBank/DDBJ databases">
        <authorList>
            <person name="Afonso C.L."/>
            <person name="Miller P.J."/>
            <person name="Scott M.A."/>
            <person name="Spackman E."/>
            <person name="Goraichik I."/>
            <person name="Dimitrov K.M."/>
            <person name="Suarez D.L."/>
            <person name="Swayne D.E."/>
        </authorList>
    </citation>
    <scope>NUCLEOTIDE SEQUENCE [LARGE SCALE GENOMIC DNA]</scope>
    <source>
        <strain evidence="2 3">CECT 7639</strain>
    </source>
</reference>
<protein>
    <recommendedName>
        <fullName evidence="4">Chain length determinant protein</fullName>
    </recommendedName>
</protein>
<organism evidence="2 3">
    <name type="scientific">Falsiruegeria litorea R37</name>
    <dbReference type="NCBI Taxonomy" id="1200284"/>
    <lineage>
        <taxon>Bacteria</taxon>
        <taxon>Pseudomonadati</taxon>
        <taxon>Pseudomonadota</taxon>
        <taxon>Alphaproteobacteria</taxon>
        <taxon>Rhodobacterales</taxon>
        <taxon>Roseobacteraceae</taxon>
        <taxon>Falsiruegeria</taxon>
    </lineage>
</organism>
<feature type="coiled-coil region" evidence="1">
    <location>
        <begin position="175"/>
        <end position="202"/>
    </location>
</feature>
<dbReference type="OrthoDB" id="7642308at2"/>
<dbReference type="EMBL" id="FWFO01000002">
    <property type="protein sequence ID" value="SLN53085.1"/>
    <property type="molecule type" value="Genomic_DNA"/>
</dbReference>
<name>A0A1Y5T5N5_9RHOB</name>